<dbReference type="Proteomes" id="UP000029223">
    <property type="component" value="Unassembled WGS sequence"/>
</dbReference>
<keyword evidence="8" id="KW-1185">Reference proteome</keyword>
<keyword evidence="3 6" id="KW-0812">Transmembrane</keyword>
<feature type="transmembrane region" description="Helical" evidence="6">
    <location>
        <begin position="193"/>
        <end position="213"/>
    </location>
</feature>
<dbReference type="InterPro" id="IPR051679">
    <property type="entry name" value="DASS-Related_Transporters"/>
</dbReference>
<feature type="transmembrane region" description="Helical" evidence="6">
    <location>
        <begin position="130"/>
        <end position="155"/>
    </location>
</feature>
<dbReference type="Pfam" id="PF03606">
    <property type="entry name" value="DcuC"/>
    <property type="match status" value="1"/>
</dbReference>
<comment type="subcellular location">
    <subcellularLocation>
        <location evidence="1">Cell membrane</location>
        <topology evidence="1">Multi-pass membrane protein</topology>
    </subcellularLocation>
</comment>
<keyword evidence="4 6" id="KW-1133">Transmembrane helix</keyword>
<evidence type="ECO:0000313" key="8">
    <source>
        <dbReference type="Proteomes" id="UP000029223"/>
    </source>
</evidence>
<dbReference type="EMBL" id="BBMS01000128">
    <property type="protein sequence ID" value="GAL31056.1"/>
    <property type="molecule type" value="Genomic_DNA"/>
</dbReference>
<keyword evidence="2" id="KW-1003">Cell membrane</keyword>
<feature type="transmembrane region" description="Helical" evidence="6">
    <location>
        <begin position="62"/>
        <end position="83"/>
    </location>
</feature>
<evidence type="ECO:0000256" key="1">
    <source>
        <dbReference type="ARBA" id="ARBA00004651"/>
    </source>
</evidence>
<evidence type="ECO:0000256" key="4">
    <source>
        <dbReference type="ARBA" id="ARBA00022989"/>
    </source>
</evidence>
<comment type="caution">
    <text evidence="7">The sequence shown here is derived from an EMBL/GenBank/DDBJ whole genome shotgun (WGS) entry which is preliminary data.</text>
</comment>
<protein>
    <submittedName>
        <fullName evidence="7">Arginine/ornithine antiporter ArcD</fullName>
    </submittedName>
</protein>
<dbReference type="PANTHER" id="PTHR43652:SF2">
    <property type="entry name" value="BASIC AMINO ACID ANTIPORTER YFCC-RELATED"/>
    <property type="match status" value="1"/>
</dbReference>
<feature type="transmembrane region" description="Helical" evidence="6">
    <location>
        <begin position="103"/>
        <end position="123"/>
    </location>
</feature>
<sequence length="216" mass="23141">MTTLHKGVLSYFVLCMGGYIYCVFNQGWGLDEMSALFLVIAIGTSLIAKINPNQFVKLFIEGAQKVLHAALIVGLARAIIVILESGMIIDTLVYSMATVLETLPNFVATMGMYIFNLLFNLIVSSASGQAAIVMPVMAPLADVIGVTRQVAVLAYNFGDGFTNTITPTSGILMASIALGGVSWTKWLRFMLPLLGLWCLVGAIALTIALNINLGPF</sequence>
<dbReference type="PANTHER" id="PTHR43652">
    <property type="entry name" value="BASIC AMINO ACID ANTIPORTER YFCC-RELATED"/>
    <property type="match status" value="1"/>
</dbReference>
<keyword evidence="5 6" id="KW-0472">Membrane</keyword>
<name>A0ABQ0JQM3_9VIBR</name>
<proteinExistence type="predicted"/>
<evidence type="ECO:0000256" key="2">
    <source>
        <dbReference type="ARBA" id="ARBA00022475"/>
    </source>
</evidence>
<evidence type="ECO:0000256" key="6">
    <source>
        <dbReference type="SAM" id="Phobius"/>
    </source>
</evidence>
<accession>A0ABQ0JQM3</accession>
<gene>
    <name evidence="7" type="ORF">JCM19239_2724</name>
</gene>
<evidence type="ECO:0000313" key="7">
    <source>
        <dbReference type="EMBL" id="GAL31056.1"/>
    </source>
</evidence>
<evidence type="ECO:0000256" key="3">
    <source>
        <dbReference type="ARBA" id="ARBA00022692"/>
    </source>
</evidence>
<organism evidence="7 8">
    <name type="scientific">Vibrio variabilis</name>
    <dbReference type="NCBI Taxonomy" id="990271"/>
    <lineage>
        <taxon>Bacteria</taxon>
        <taxon>Pseudomonadati</taxon>
        <taxon>Pseudomonadota</taxon>
        <taxon>Gammaproteobacteria</taxon>
        <taxon>Vibrionales</taxon>
        <taxon>Vibrionaceae</taxon>
        <taxon>Vibrio</taxon>
    </lineage>
</organism>
<feature type="transmembrane region" description="Helical" evidence="6">
    <location>
        <begin position="7"/>
        <end position="27"/>
    </location>
</feature>
<reference evidence="8" key="1">
    <citation type="submission" date="2014-09" db="EMBL/GenBank/DDBJ databases">
        <title>Vibrio variabilis JCM 19239. (C206) whole genome shotgun sequence.</title>
        <authorList>
            <person name="Sawabe T."/>
            <person name="Meirelles P."/>
            <person name="Nakanishi M."/>
            <person name="Sayaka M."/>
            <person name="Hattori M."/>
            <person name="Ohkuma M."/>
        </authorList>
    </citation>
    <scope>NUCLEOTIDE SEQUENCE [LARGE SCALE GENOMIC DNA]</scope>
    <source>
        <strain evidence="8">JCM 19239</strain>
    </source>
</reference>
<feature type="transmembrane region" description="Helical" evidence="6">
    <location>
        <begin position="33"/>
        <end position="50"/>
    </location>
</feature>
<feature type="transmembrane region" description="Helical" evidence="6">
    <location>
        <begin position="161"/>
        <end position="181"/>
    </location>
</feature>
<evidence type="ECO:0000256" key="5">
    <source>
        <dbReference type="ARBA" id="ARBA00023136"/>
    </source>
</evidence>
<dbReference type="InterPro" id="IPR018385">
    <property type="entry name" value="C4_dicarb_anaerob_car-like"/>
</dbReference>